<dbReference type="KEGG" id="psuf:A1sIA56_05035"/>
<evidence type="ECO:0000313" key="1">
    <source>
        <dbReference type="EMBL" id="ASY16255.1"/>
    </source>
</evidence>
<gene>
    <name evidence="1" type="ORF">A1sIA56_05035</name>
</gene>
<reference evidence="1 2" key="1">
    <citation type="submission" date="2016-07" db="EMBL/GenBank/DDBJ databases">
        <title>High microdiversification within the ubiquitous acI lineage of Actinobacteria.</title>
        <authorList>
            <person name="Neuenschwander S.M."/>
            <person name="Salcher M."/>
            <person name="Ghai R."/>
            <person name="Pernthaler J."/>
        </authorList>
    </citation>
    <scope>NUCLEOTIDE SEQUENCE [LARGE SCALE GENOMIC DNA]</scope>
    <source>
        <strain evidence="1">MMS-IA-56</strain>
    </source>
</reference>
<proteinExistence type="predicted"/>
<dbReference type="EMBL" id="CP016773">
    <property type="protein sequence ID" value="ASY16255.1"/>
    <property type="molecule type" value="Genomic_DNA"/>
</dbReference>
<name>A0A249KHT2_9ACTN</name>
<protein>
    <submittedName>
        <fullName evidence="1">DUF3107 domain-containing protein</fullName>
    </submittedName>
</protein>
<dbReference type="AlphaFoldDB" id="A0A249KHT2"/>
<keyword evidence="2" id="KW-1185">Reference proteome</keyword>
<dbReference type="Pfam" id="PF11305">
    <property type="entry name" value="DUF3107"/>
    <property type="match status" value="1"/>
</dbReference>
<dbReference type="OrthoDB" id="3268468at2"/>
<dbReference type="RefSeq" id="WP_095673839.1">
    <property type="nucleotide sequence ID" value="NZ_CP016773.1"/>
</dbReference>
<evidence type="ECO:0000313" key="2">
    <source>
        <dbReference type="Proteomes" id="UP000217215"/>
    </source>
</evidence>
<dbReference type="Proteomes" id="UP000217215">
    <property type="component" value="Chromosome"/>
</dbReference>
<organism evidence="1 2">
    <name type="scientific">Candidatus Planktophila sulfonica</name>
    <dbReference type="NCBI Taxonomy" id="1884904"/>
    <lineage>
        <taxon>Bacteria</taxon>
        <taxon>Bacillati</taxon>
        <taxon>Actinomycetota</taxon>
        <taxon>Actinomycetes</taxon>
        <taxon>Candidatus Nanopelagicales</taxon>
        <taxon>Candidatus Nanopelagicaceae</taxon>
        <taxon>Candidatus Planktophila</taxon>
    </lineage>
</organism>
<sequence length="83" mass="8756">MSSKKSEKASKVRISITNVGSELSFDCPSTPAEIKSAVTAALTAQTPLSLQDIQGHEIIVPADKIGYVEIGEPAERRVGFGVV</sequence>
<dbReference type="InterPro" id="IPR021456">
    <property type="entry name" value="DUF3107"/>
</dbReference>
<accession>A0A249KHT2</accession>